<accession>A0A484BR58</accession>
<keyword evidence="4" id="KW-1185">Reference proteome</keyword>
<dbReference type="EMBL" id="LSRL02000010">
    <property type="protein sequence ID" value="TDG51267.1"/>
    <property type="molecule type" value="Genomic_DNA"/>
</dbReference>
<evidence type="ECO:0000313" key="4">
    <source>
        <dbReference type="Proteomes" id="UP000295192"/>
    </source>
</evidence>
<reference evidence="3 4" key="1">
    <citation type="journal article" date="2019" name="J. Hered.">
        <title>An Improved Genome Assembly for Drosophila navojoa, the Basal Species in the mojavensis Cluster.</title>
        <authorList>
            <person name="Vanderlinde T."/>
            <person name="Dupim E.G."/>
            <person name="Nazario-Yepiz N.O."/>
            <person name="Carvalho A.B."/>
        </authorList>
    </citation>
    <scope>NUCLEOTIDE SEQUENCE [LARGE SCALE GENOMIC DNA]</scope>
    <source>
        <strain evidence="3">Navoj_Jal97</strain>
        <tissue evidence="3">Whole organism</tissue>
    </source>
</reference>
<proteinExistence type="predicted"/>
<dbReference type="Proteomes" id="UP000295192">
    <property type="component" value="Unassembled WGS sequence"/>
</dbReference>
<feature type="transmembrane region" description="Helical" evidence="2">
    <location>
        <begin position="35"/>
        <end position="56"/>
    </location>
</feature>
<feature type="region of interest" description="Disordered" evidence="1">
    <location>
        <begin position="1"/>
        <end position="20"/>
    </location>
</feature>
<gene>
    <name evidence="3" type="ORF">AWZ03_002354</name>
</gene>
<dbReference type="AlphaFoldDB" id="A0A484BR58"/>
<protein>
    <submittedName>
        <fullName evidence="3">Uncharacterized protein</fullName>
    </submittedName>
</protein>
<keyword evidence="2" id="KW-0472">Membrane</keyword>
<organism evidence="3 4">
    <name type="scientific">Drosophila navojoa</name>
    <name type="common">Fruit fly</name>
    <dbReference type="NCBI Taxonomy" id="7232"/>
    <lineage>
        <taxon>Eukaryota</taxon>
        <taxon>Metazoa</taxon>
        <taxon>Ecdysozoa</taxon>
        <taxon>Arthropoda</taxon>
        <taxon>Hexapoda</taxon>
        <taxon>Insecta</taxon>
        <taxon>Pterygota</taxon>
        <taxon>Neoptera</taxon>
        <taxon>Endopterygota</taxon>
        <taxon>Diptera</taxon>
        <taxon>Brachycera</taxon>
        <taxon>Muscomorpha</taxon>
        <taxon>Ephydroidea</taxon>
        <taxon>Drosophilidae</taxon>
        <taxon>Drosophila</taxon>
    </lineage>
</organism>
<evidence type="ECO:0000256" key="2">
    <source>
        <dbReference type="SAM" id="Phobius"/>
    </source>
</evidence>
<name>A0A484BR58_DRONA</name>
<feature type="compositionally biased region" description="Low complexity" evidence="1">
    <location>
        <begin position="1"/>
        <end position="16"/>
    </location>
</feature>
<comment type="caution">
    <text evidence="3">The sequence shown here is derived from an EMBL/GenBank/DDBJ whole genome shotgun (WGS) entry which is preliminary data.</text>
</comment>
<keyword evidence="2" id="KW-1133">Transmembrane helix</keyword>
<sequence length="118" mass="13267">MSSEQHAVQSQSQSSSGLDYGQKNLPDQPLKLNWLEFYGCACCFCFFVVLVVVMIVSNSNSSISSSSSSSFSRGRTTIDDWPRLGLGLYLSDIIHLPAHQQQQQQQQQQQRRLHNACQ</sequence>
<evidence type="ECO:0000313" key="3">
    <source>
        <dbReference type="EMBL" id="TDG51267.1"/>
    </source>
</evidence>
<keyword evidence="2" id="KW-0812">Transmembrane</keyword>
<evidence type="ECO:0000256" key="1">
    <source>
        <dbReference type="SAM" id="MobiDB-lite"/>
    </source>
</evidence>